<dbReference type="GO" id="GO:0031419">
    <property type="term" value="F:cobalamin binding"/>
    <property type="evidence" value="ECO:0007669"/>
    <property type="project" value="UniProtKB-KW"/>
</dbReference>
<keyword evidence="9" id="KW-0170">Cobalt</keyword>
<feature type="active site" description="Proton donor" evidence="9">
    <location>
        <position position="148"/>
    </location>
</feature>
<evidence type="ECO:0000259" key="10">
    <source>
        <dbReference type="PROSITE" id="PS51379"/>
    </source>
</evidence>
<dbReference type="EC" id="1.17.99.6" evidence="9"/>
<comment type="subunit">
    <text evidence="9">Monomer.</text>
</comment>
<dbReference type="Pfam" id="PF08331">
    <property type="entry name" value="QueG_DUF1730"/>
    <property type="match status" value="1"/>
</dbReference>
<dbReference type="KEGG" id="mfn:Ga0123462_1399"/>
<dbReference type="PANTHER" id="PTHR30002">
    <property type="entry name" value="EPOXYQUEUOSINE REDUCTASE"/>
    <property type="match status" value="1"/>
</dbReference>
<evidence type="ECO:0000256" key="2">
    <source>
        <dbReference type="ARBA" id="ARBA00022490"/>
    </source>
</evidence>
<evidence type="ECO:0000256" key="5">
    <source>
        <dbReference type="ARBA" id="ARBA00022785"/>
    </source>
</evidence>
<dbReference type="InterPro" id="IPR011989">
    <property type="entry name" value="ARM-like"/>
</dbReference>
<dbReference type="NCBIfam" id="TIGR00276">
    <property type="entry name" value="tRNA epoxyqueuosine(34) reductase QueG"/>
    <property type="match status" value="1"/>
</dbReference>
<feature type="binding site" evidence="9">
    <location>
        <position position="148"/>
    </location>
    <ligand>
        <name>cob(II)alamin</name>
        <dbReference type="ChEBI" id="CHEBI:16304"/>
    </ligand>
</feature>
<comment type="caution">
    <text evidence="9">Lacks conserved residue(s) required for the propagation of feature annotation.</text>
</comment>
<evidence type="ECO:0000256" key="4">
    <source>
        <dbReference type="ARBA" id="ARBA00022723"/>
    </source>
</evidence>
<dbReference type="UniPathway" id="UPA00392"/>
<comment type="subcellular location">
    <subcellularLocation>
        <location evidence="9">Cytoplasm</location>
    </subcellularLocation>
</comment>
<feature type="binding site" evidence="9">
    <location>
        <position position="262"/>
    </location>
    <ligand>
        <name>[4Fe-4S] cluster</name>
        <dbReference type="ChEBI" id="CHEBI:49883"/>
        <label>1</label>
    </ligand>
</feature>
<evidence type="ECO:0000256" key="6">
    <source>
        <dbReference type="ARBA" id="ARBA00023002"/>
    </source>
</evidence>
<dbReference type="GO" id="GO:0052693">
    <property type="term" value="F:epoxyqueuosine reductase activity"/>
    <property type="evidence" value="ECO:0007669"/>
    <property type="project" value="UniProtKB-UniRule"/>
</dbReference>
<dbReference type="SUPFAM" id="SSF46548">
    <property type="entry name" value="alpha-helical ferredoxin"/>
    <property type="match status" value="1"/>
</dbReference>
<keyword evidence="12" id="KW-1185">Reference proteome</keyword>
<dbReference type="PANTHER" id="PTHR30002:SF4">
    <property type="entry name" value="EPOXYQUEUOSINE REDUCTASE"/>
    <property type="match status" value="1"/>
</dbReference>
<dbReference type="InterPro" id="IPR017900">
    <property type="entry name" value="4Fe4S_Fe_S_CS"/>
</dbReference>
<proteinExistence type="inferred from homology"/>
<evidence type="ECO:0000256" key="8">
    <source>
        <dbReference type="ARBA" id="ARBA00023014"/>
    </source>
</evidence>
<comment type="cofactor">
    <cofactor evidence="9">
        <name>[4Fe-4S] cluster</name>
        <dbReference type="ChEBI" id="CHEBI:49883"/>
    </cofactor>
    <text evidence="9">Binds 2 [4Fe-4S] clusters per monomer.</text>
</comment>
<dbReference type="Proteomes" id="UP000231637">
    <property type="component" value="Chromosome"/>
</dbReference>
<keyword evidence="7 9" id="KW-0408">Iron</keyword>
<name>A0A2K8L573_9PROT</name>
<dbReference type="Pfam" id="PF13484">
    <property type="entry name" value="Fer4_16"/>
    <property type="match status" value="1"/>
</dbReference>
<dbReference type="PROSITE" id="PS00198">
    <property type="entry name" value="4FE4S_FER_1"/>
    <property type="match status" value="1"/>
</dbReference>
<keyword evidence="1 9" id="KW-0004">4Fe-4S</keyword>
<dbReference type="InterPro" id="IPR013542">
    <property type="entry name" value="QueG_DUF1730"/>
</dbReference>
<dbReference type="EMBL" id="CP018800">
    <property type="protein sequence ID" value="ATX82262.1"/>
    <property type="molecule type" value="Genomic_DNA"/>
</dbReference>
<comment type="catalytic activity">
    <reaction evidence="9">
        <text>epoxyqueuosine(34) in tRNA + AH2 = queuosine(34) in tRNA + A + H2O</text>
        <dbReference type="Rhea" id="RHEA:32159"/>
        <dbReference type="Rhea" id="RHEA-COMP:18571"/>
        <dbReference type="Rhea" id="RHEA-COMP:18582"/>
        <dbReference type="ChEBI" id="CHEBI:13193"/>
        <dbReference type="ChEBI" id="CHEBI:15377"/>
        <dbReference type="ChEBI" id="CHEBI:17499"/>
        <dbReference type="ChEBI" id="CHEBI:194431"/>
        <dbReference type="ChEBI" id="CHEBI:194443"/>
        <dbReference type="EC" id="1.17.99.6"/>
    </reaction>
</comment>
<dbReference type="GO" id="GO:0046872">
    <property type="term" value="F:metal ion binding"/>
    <property type="evidence" value="ECO:0007669"/>
    <property type="project" value="UniProtKB-KW"/>
</dbReference>
<feature type="binding site" evidence="9">
    <location>
        <begin position="255"/>
        <end position="256"/>
    </location>
    <ligand>
        <name>cob(II)alamin</name>
        <dbReference type="ChEBI" id="CHEBI:16304"/>
    </ligand>
</feature>
<dbReference type="Gene3D" id="1.25.10.10">
    <property type="entry name" value="Leucine-rich Repeat Variant"/>
    <property type="match status" value="1"/>
</dbReference>
<feature type="binding site" evidence="9">
    <location>
        <position position="183"/>
    </location>
    <ligand>
        <name>cob(II)alamin</name>
        <dbReference type="ChEBI" id="CHEBI:16304"/>
    </ligand>
</feature>
<evidence type="ECO:0000256" key="1">
    <source>
        <dbReference type="ARBA" id="ARBA00022485"/>
    </source>
</evidence>
<keyword evidence="4 9" id="KW-0479">Metal-binding</keyword>
<feature type="domain" description="4Fe-4S ferredoxin-type" evidence="10">
    <location>
        <begin position="190"/>
        <end position="222"/>
    </location>
</feature>
<feature type="binding site" evidence="9">
    <location>
        <position position="202"/>
    </location>
    <ligand>
        <name>[4Fe-4S] cluster</name>
        <dbReference type="ChEBI" id="CHEBI:49883"/>
        <label>1</label>
    </ligand>
</feature>
<evidence type="ECO:0000256" key="7">
    <source>
        <dbReference type="ARBA" id="ARBA00023004"/>
    </source>
</evidence>
<dbReference type="PROSITE" id="PS51379">
    <property type="entry name" value="4FE4S_FER_2"/>
    <property type="match status" value="1"/>
</dbReference>
<dbReference type="GO" id="GO:0005737">
    <property type="term" value="C:cytoplasm"/>
    <property type="evidence" value="ECO:0007669"/>
    <property type="project" value="UniProtKB-SubCell"/>
</dbReference>
<accession>A0A2K8L573</accession>
<feature type="binding site" evidence="9">
    <location>
        <position position="208"/>
    </location>
    <ligand>
        <name>[4Fe-4S] cluster</name>
        <dbReference type="ChEBI" id="CHEBI:49883"/>
        <label>1</label>
    </ligand>
</feature>
<dbReference type="InterPro" id="IPR016024">
    <property type="entry name" value="ARM-type_fold"/>
</dbReference>
<evidence type="ECO:0000313" key="11">
    <source>
        <dbReference type="EMBL" id="ATX82262.1"/>
    </source>
</evidence>
<feature type="binding site" evidence="9">
    <location>
        <position position="205"/>
    </location>
    <ligand>
        <name>[4Fe-4S] cluster</name>
        <dbReference type="ChEBI" id="CHEBI:49883"/>
        <label>1</label>
    </ligand>
</feature>
<evidence type="ECO:0000313" key="12">
    <source>
        <dbReference type="Proteomes" id="UP000231637"/>
    </source>
</evidence>
<keyword evidence="5 9" id="KW-0671">Queuosine biosynthesis</keyword>
<dbReference type="InterPro" id="IPR017896">
    <property type="entry name" value="4Fe4S_Fe-S-bd"/>
</dbReference>
<keyword evidence="3 9" id="KW-0819">tRNA processing</keyword>
<dbReference type="GO" id="GO:0008616">
    <property type="term" value="P:tRNA queuosine(34) biosynthetic process"/>
    <property type="evidence" value="ECO:0007669"/>
    <property type="project" value="UniProtKB-UniRule"/>
</dbReference>
<protein>
    <recommendedName>
        <fullName evidence="9">Epoxyqueuosine reductase</fullName>
        <ecNumber evidence="9">1.17.99.6</ecNumber>
    </recommendedName>
    <alternativeName>
        <fullName evidence="9">Queuosine biosynthesis protein QueG</fullName>
    </alternativeName>
</protein>
<feature type="binding site" evidence="9">
    <location>
        <position position="71"/>
    </location>
    <ligand>
        <name>cob(II)alamin</name>
        <dbReference type="ChEBI" id="CHEBI:16304"/>
    </ligand>
</feature>
<dbReference type="SUPFAM" id="SSF48371">
    <property type="entry name" value="ARM repeat"/>
    <property type="match status" value="1"/>
</dbReference>
<comment type="cofactor">
    <cofactor evidence="9">
        <name>cob(II)alamin</name>
        <dbReference type="ChEBI" id="CHEBI:16304"/>
    </cofactor>
</comment>
<evidence type="ECO:0000256" key="3">
    <source>
        <dbReference type="ARBA" id="ARBA00022694"/>
    </source>
</evidence>
<feature type="binding site" evidence="9">
    <location>
        <position position="258"/>
    </location>
    <ligand>
        <name>[4Fe-4S] cluster</name>
        <dbReference type="ChEBI" id="CHEBI:49883"/>
        <label>2</label>
    </ligand>
</feature>
<comment type="pathway">
    <text evidence="9">tRNA modification; tRNA-queuosine biosynthesis.</text>
</comment>
<keyword evidence="9" id="KW-0846">Cobalamin</keyword>
<gene>
    <name evidence="9" type="primary">queG</name>
    <name evidence="11" type="ORF">Ga0123462_1399</name>
</gene>
<dbReference type="FunFam" id="3.30.70.20:FF:000017">
    <property type="entry name" value="Epoxyqueuosine reductase"/>
    <property type="match status" value="1"/>
</dbReference>
<keyword evidence="8 9" id="KW-0411">Iron-sulfur</keyword>
<keyword evidence="2 9" id="KW-0963">Cytoplasm</keyword>
<organism evidence="11 12">
    <name type="scientific">Mariprofundus ferrinatatus</name>
    <dbReference type="NCBI Taxonomy" id="1921087"/>
    <lineage>
        <taxon>Bacteria</taxon>
        <taxon>Pseudomonadati</taxon>
        <taxon>Pseudomonadota</taxon>
        <taxon>Candidatius Mariprofundia</taxon>
        <taxon>Mariprofundales</taxon>
        <taxon>Mariprofundaceae</taxon>
        <taxon>Mariprofundus</taxon>
    </lineage>
</organism>
<feature type="binding site" evidence="9">
    <location>
        <position position="212"/>
    </location>
    <ligand>
        <name>[4Fe-4S] cluster</name>
        <dbReference type="ChEBI" id="CHEBI:49883"/>
        <label>2</label>
    </ligand>
</feature>
<feature type="binding site" evidence="9">
    <location>
        <position position="228"/>
    </location>
    <ligand>
        <name>[4Fe-4S] cluster</name>
        <dbReference type="ChEBI" id="CHEBI:49883"/>
        <label>2</label>
    </ligand>
</feature>
<sequence>MDRPICKNSDMDAVSLKNMIRDKAKAHGFSLCHVTRPEIRNIHRGALEYWTNAGMQGEMAWMAEPVRLDRRKDPATMLDGVKSVISLAMRYTPPEHSLDEARSRKHSGVITAYAHGADYHDIMKKQLKALAFELDTLLGVHNQRIFVDTAPVLEHAIAESAGLGWQGKHSLTIQKNLGSWFLLGEIFTTAELEPDQPASNHCGSCSACIDICPTQAIVAPYVVDARRCISYLTIEFDGFIPRDLRPLMGNRIYGCDDCQVICPWNGHAAKEGVQFDDLLTPKGENILPDLVSLLQLDEEAFRIRFRKSPIRRTRRRGLLRNVCIAMGNSGEADFIVVLLDALHDGEPLIRGHAAWALARLTAPVNRQMVLSALAEQADHEKEPAVEQEIQSAINDIRGV</sequence>
<feature type="binding site" evidence="9">
    <location>
        <position position="230"/>
    </location>
    <ligand>
        <name>cob(II)alamin</name>
        <dbReference type="ChEBI" id="CHEBI:16304"/>
    </ligand>
</feature>
<dbReference type="AlphaFoldDB" id="A0A2K8L573"/>
<reference evidence="11 12" key="1">
    <citation type="submission" date="2016-12" db="EMBL/GenBank/DDBJ databases">
        <title>Isolation and genomic insights into novel planktonic Zetaproteobacteria from stratified waters of the Chesapeake Bay.</title>
        <authorList>
            <person name="McAllister S.M."/>
            <person name="Kato S."/>
            <person name="Chan C.S."/>
            <person name="Chiu B.K."/>
            <person name="Field E.K."/>
        </authorList>
    </citation>
    <scope>NUCLEOTIDE SEQUENCE [LARGE SCALE GENOMIC DNA]</scope>
    <source>
        <strain evidence="11 12">CP-8</strain>
    </source>
</reference>
<dbReference type="GO" id="GO:0051539">
    <property type="term" value="F:4 iron, 4 sulfur cluster binding"/>
    <property type="evidence" value="ECO:0007669"/>
    <property type="project" value="UniProtKB-KW"/>
</dbReference>
<dbReference type="Gene3D" id="3.30.70.20">
    <property type="match status" value="1"/>
</dbReference>
<feature type="binding site" evidence="9">
    <location>
        <position position="255"/>
    </location>
    <ligand>
        <name>[4Fe-4S] cluster</name>
        <dbReference type="ChEBI" id="CHEBI:49883"/>
        <label>2</label>
    </ligand>
</feature>
<keyword evidence="6 9" id="KW-0560">Oxidoreductase</keyword>
<evidence type="ECO:0000256" key="9">
    <source>
        <dbReference type="HAMAP-Rule" id="MF_00916"/>
    </source>
</evidence>
<comment type="function">
    <text evidence="9">Catalyzes the conversion of epoxyqueuosine (oQ) to queuosine (Q), which is a hypermodified base found in the wobble positions of tRNA(Asp), tRNA(Asn), tRNA(His) and tRNA(Tyr).</text>
</comment>
<comment type="similarity">
    <text evidence="9">Belongs to the QueG family.</text>
</comment>
<dbReference type="HAMAP" id="MF_00916">
    <property type="entry name" value="QueG"/>
    <property type="match status" value="1"/>
</dbReference>
<dbReference type="InterPro" id="IPR004453">
    <property type="entry name" value="QueG"/>
</dbReference>